<evidence type="ECO:0000256" key="1">
    <source>
        <dbReference type="SAM" id="SignalP"/>
    </source>
</evidence>
<keyword evidence="1" id="KW-0732">Signal</keyword>
<dbReference type="EMBL" id="CP036433">
    <property type="protein sequence ID" value="QDU98414.1"/>
    <property type="molecule type" value="Genomic_DNA"/>
</dbReference>
<dbReference type="Proteomes" id="UP000317648">
    <property type="component" value="Chromosome"/>
</dbReference>
<accession>A0A518E2V8</accession>
<protein>
    <submittedName>
        <fullName evidence="2">Neutral/alkaline non-lysosomal ceramidase</fullName>
    </submittedName>
</protein>
<organism evidence="2 3">
    <name type="scientific">Lignipirellula cremea</name>
    <dbReference type="NCBI Taxonomy" id="2528010"/>
    <lineage>
        <taxon>Bacteria</taxon>
        <taxon>Pseudomonadati</taxon>
        <taxon>Planctomycetota</taxon>
        <taxon>Planctomycetia</taxon>
        <taxon>Pirellulales</taxon>
        <taxon>Pirellulaceae</taxon>
        <taxon>Lignipirellula</taxon>
    </lineage>
</organism>
<dbReference type="AlphaFoldDB" id="A0A518E2V8"/>
<dbReference type="KEGG" id="lcre:Pla8534_62820"/>
<dbReference type="OrthoDB" id="9790058at2"/>
<dbReference type="InterPro" id="IPR013320">
    <property type="entry name" value="ConA-like_dom_sf"/>
</dbReference>
<dbReference type="Pfam" id="PF13385">
    <property type="entry name" value="Laminin_G_3"/>
    <property type="match status" value="1"/>
</dbReference>
<dbReference type="SUPFAM" id="SSF49899">
    <property type="entry name" value="Concanavalin A-like lectins/glucanases"/>
    <property type="match status" value="1"/>
</dbReference>
<keyword evidence="3" id="KW-1185">Reference proteome</keyword>
<evidence type="ECO:0000313" key="3">
    <source>
        <dbReference type="Proteomes" id="UP000317648"/>
    </source>
</evidence>
<gene>
    <name evidence="2" type="ORF">Pla8534_62820</name>
</gene>
<dbReference type="RefSeq" id="WP_145057646.1">
    <property type="nucleotide sequence ID" value="NZ_CP036433.1"/>
</dbReference>
<dbReference type="Gene3D" id="2.60.120.200">
    <property type="match status" value="1"/>
</dbReference>
<proteinExistence type="predicted"/>
<name>A0A518E2V8_9BACT</name>
<reference evidence="2 3" key="1">
    <citation type="submission" date="2019-02" db="EMBL/GenBank/DDBJ databases">
        <title>Deep-cultivation of Planctomycetes and their phenomic and genomic characterization uncovers novel biology.</title>
        <authorList>
            <person name="Wiegand S."/>
            <person name="Jogler M."/>
            <person name="Boedeker C."/>
            <person name="Pinto D."/>
            <person name="Vollmers J."/>
            <person name="Rivas-Marin E."/>
            <person name="Kohn T."/>
            <person name="Peeters S.H."/>
            <person name="Heuer A."/>
            <person name="Rast P."/>
            <person name="Oberbeckmann S."/>
            <person name="Bunk B."/>
            <person name="Jeske O."/>
            <person name="Meyerdierks A."/>
            <person name="Storesund J.E."/>
            <person name="Kallscheuer N."/>
            <person name="Luecker S."/>
            <person name="Lage O.M."/>
            <person name="Pohl T."/>
            <person name="Merkel B.J."/>
            <person name="Hornburger P."/>
            <person name="Mueller R.-W."/>
            <person name="Bruemmer F."/>
            <person name="Labrenz M."/>
            <person name="Spormann A.M."/>
            <person name="Op den Camp H."/>
            <person name="Overmann J."/>
            <person name="Amann R."/>
            <person name="Jetten M.S.M."/>
            <person name="Mascher T."/>
            <person name="Medema M.H."/>
            <person name="Devos D.P."/>
            <person name="Kaster A.-K."/>
            <person name="Ovreas L."/>
            <person name="Rohde M."/>
            <person name="Galperin M.Y."/>
            <person name="Jogler C."/>
        </authorList>
    </citation>
    <scope>NUCLEOTIDE SEQUENCE [LARGE SCALE GENOMIC DNA]</scope>
    <source>
        <strain evidence="2 3">Pla85_3_4</strain>
    </source>
</reference>
<sequence precursor="true">MLRRLLNGILLLGALAPGLSTAADVFRAGAAAVDVTPPVFPVIVNGMFEERTADSAHDRLMSRALVLDDGALRIAIVVVDNLMLPRELLDRAKTMASESAGVPVDRILISATHTHSAPSAMGCLGSGPDPAYREFLPGQIAKSIVLAAQNLAPARVGWTVATDAVHNHCRRWIYRPDRMATDPFGQPNVRAHMHPGHQSANHIGPSGPADTDLSLLSVQTRDGRPLAVLANYAMHYYYSPLVSADFCGRFGDALAKQINASQDPAFVGIMSQGTSGDSMWMDYSQPRGERDLDAYTAAVATLAAAAYAKIEYQEQPTLAMAETTLTLRRRTPDAARLAAARETLAALAGKTPSSRPEIYAQEQIYLHEQPEVELKLQAIRIGDLGITGIPDEVYGLTGLKLKARSPLQPTFNIELANGAEGYIPPPEQHHLGGYTTWAARTAGLEVQAEPQIVDTLVRLLEQVSGRTARTPSEPTTAYAKAVLAAKPAAFWRLDEMQGSDAHDAVGEHPGKYELGVAFYLPGRTLPSATAADPAPVDRCIHTAGGRMLADVPDLGNRYSVAGWIWNGLPTDARETTGYCFARGSSAEQPLAGDLLGLGGGTDAAKQGKLIVSAGEKSLTGQTAVPRKRWTHVVLIRDGDQVRVYQNGQLDLEGQLPAGRLGSHLILGGRGDEQFGWEGKLDDWAVFARPLTAEDAAALYAAGGK</sequence>
<feature type="signal peptide" evidence="1">
    <location>
        <begin position="1"/>
        <end position="22"/>
    </location>
</feature>
<evidence type="ECO:0000313" key="2">
    <source>
        <dbReference type="EMBL" id="QDU98414.1"/>
    </source>
</evidence>
<feature type="chain" id="PRO_5021708754" evidence="1">
    <location>
        <begin position="23"/>
        <end position="704"/>
    </location>
</feature>